<feature type="coiled-coil region" evidence="1">
    <location>
        <begin position="14"/>
        <end position="51"/>
    </location>
</feature>
<evidence type="ECO:0000313" key="3">
    <source>
        <dbReference type="Proteomes" id="UP000552700"/>
    </source>
</evidence>
<name>A0A841IZH2_9SPHN</name>
<evidence type="ECO:0000256" key="1">
    <source>
        <dbReference type="SAM" id="Coils"/>
    </source>
</evidence>
<keyword evidence="1" id="KW-0175">Coiled coil</keyword>
<protein>
    <submittedName>
        <fullName evidence="2">Uncharacterized protein</fullName>
    </submittedName>
</protein>
<dbReference type="AlphaFoldDB" id="A0A841IZH2"/>
<keyword evidence="3" id="KW-1185">Reference proteome</keyword>
<dbReference type="EMBL" id="JACIJP010000002">
    <property type="protein sequence ID" value="MBB6124063.1"/>
    <property type="molecule type" value="Genomic_DNA"/>
</dbReference>
<dbReference type="Proteomes" id="UP000552700">
    <property type="component" value="Unassembled WGS sequence"/>
</dbReference>
<organism evidence="2 3">
    <name type="scientific">Sphingobium subterraneum</name>
    <dbReference type="NCBI Taxonomy" id="627688"/>
    <lineage>
        <taxon>Bacteria</taxon>
        <taxon>Pseudomonadati</taxon>
        <taxon>Pseudomonadota</taxon>
        <taxon>Alphaproteobacteria</taxon>
        <taxon>Sphingomonadales</taxon>
        <taxon>Sphingomonadaceae</taxon>
        <taxon>Sphingobium</taxon>
    </lineage>
</organism>
<proteinExistence type="predicted"/>
<sequence>MGLTNFQHALRKKYSALTGELADIQAQIGRIQQEQARLPKLEARAQKLGALIGSAALLLREVSSDWEPEQTPPIRPWTHTIPIPFGSCGRRGLDVLRKATTAMTVRQIATEVLKQAGIDKPDSATLQKTQNAIDSTLRHNRGRAVEASDTYPAQWRSKGKPGIAFDL</sequence>
<evidence type="ECO:0000313" key="2">
    <source>
        <dbReference type="EMBL" id="MBB6124063.1"/>
    </source>
</evidence>
<accession>A0A841IZH2</accession>
<gene>
    <name evidence="2" type="ORF">FHS92_001792</name>
</gene>
<dbReference type="RefSeq" id="WP_184079696.1">
    <property type="nucleotide sequence ID" value="NZ_JACIJP010000002.1"/>
</dbReference>
<reference evidence="2 3" key="1">
    <citation type="submission" date="2020-08" db="EMBL/GenBank/DDBJ databases">
        <title>Genomic Encyclopedia of Type Strains, Phase IV (KMG-IV): sequencing the most valuable type-strain genomes for metagenomic binning, comparative biology and taxonomic classification.</title>
        <authorList>
            <person name="Goeker M."/>
        </authorList>
    </citation>
    <scope>NUCLEOTIDE SEQUENCE [LARGE SCALE GENOMIC DNA]</scope>
    <source>
        <strain evidence="2 3">DSM 102255</strain>
    </source>
</reference>
<comment type="caution">
    <text evidence="2">The sequence shown here is derived from an EMBL/GenBank/DDBJ whole genome shotgun (WGS) entry which is preliminary data.</text>
</comment>